<dbReference type="EMBL" id="CP157962">
    <property type="protein sequence ID" value="XBT97445.1"/>
    <property type="molecule type" value="Genomic_DNA"/>
</dbReference>
<dbReference type="PANTHER" id="PTHR43355:SF2">
    <property type="entry name" value="FLAVIN REDUCTASE (NADPH)"/>
    <property type="match status" value="1"/>
</dbReference>
<gene>
    <name evidence="2" type="ORF">ABM479_29730</name>
</gene>
<dbReference type="GO" id="GO:0042602">
    <property type="term" value="F:riboflavin reductase (NADPH) activity"/>
    <property type="evidence" value="ECO:0007669"/>
    <property type="project" value="TreeGrafter"/>
</dbReference>
<accession>A0AAU7S4R5</accession>
<dbReference type="InterPro" id="IPR051606">
    <property type="entry name" value="Polyketide_Oxido-like"/>
</dbReference>
<dbReference type="InterPro" id="IPR036291">
    <property type="entry name" value="NAD(P)-bd_dom_sf"/>
</dbReference>
<reference evidence="2" key="1">
    <citation type="submission" date="2024-06" db="EMBL/GenBank/DDBJ databases">
        <authorList>
            <person name="Li T."/>
            <person name="Gao R."/>
        </authorList>
    </citation>
    <scope>NUCLEOTIDE SEQUENCE</scope>
    <source>
        <strain evidence="2">ZPR3</strain>
        <plasmid evidence="2">unnamed2</plasmid>
    </source>
</reference>
<dbReference type="SUPFAM" id="SSF51735">
    <property type="entry name" value="NAD(P)-binding Rossmann-fold domains"/>
    <property type="match status" value="1"/>
</dbReference>
<keyword evidence="2" id="KW-0614">Plasmid</keyword>
<evidence type="ECO:0000259" key="1">
    <source>
        <dbReference type="Pfam" id="PF13460"/>
    </source>
</evidence>
<dbReference type="AlphaFoldDB" id="A0AAU7S4R5"/>
<dbReference type="RefSeq" id="WP_349962547.1">
    <property type="nucleotide sequence ID" value="NZ_CP157962.1"/>
</dbReference>
<organism evidence="2">
    <name type="scientific">Rhizobium sp. ZPR3</name>
    <dbReference type="NCBI Taxonomy" id="3158967"/>
    <lineage>
        <taxon>Bacteria</taxon>
        <taxon>Pseudomonadati</taxon>
        <taxon>Pseudomonadota</taxon>
        <taxon>Alphaproteobacteria</taxon>
        <taxon>Hyphomicrobiales</taxon>
        <taxon>Rhizobiaceae</taxon>
        <taxon>Rhizobium/Agrobacterium group</taxon>
        <taxon>Rhizobium</taxon>
    </lineage>
</organism>
<dbReference type="Gene3D" id="3.40.50.720">
    <property type="entry name" value="NAD(P)-binding Rossmann-like Domain"/>
    <property type="match status" value="1"/>
</dbReference>
<name>A0AAU7S4R5_9HYPH</name>
<proteinExistence type="predicted"/>
<dbReference type="Pfam" id="PF13460">
    <property type="entry name" value="NAD_binding_10"/>
    <property type="match status" value="1"/>
</dbReference>
<evidence type="ECO:0000313" key="2">
    <source>
        <dbReference type="EMBL" id="XBT97445.1"/>
    </source>
</evidence>
<protein>
    <submittedName>
        <fullName evidence="2">NAD(P)H-binding protein</fullName>
    </submittedName>
</protein>
<dbReference type="InterPro" id="IPR016040">
    <property type="entry name" value="NAD(P)-bd_dom"/>
</dbReference>
<geneLocation type="plasmid" evidence="2">
    <name>unnamed2</name>
</geneLocation>
<dbReference type="GO" id="GO:0004074">
    <property type="term" value="F:biliverdin reductase [NAD(P)H] activity"/>
    <property type="evidence" value="ECO:0007669"/>
    <property type="project" value="TreeGrafter"/>
</dbReference>
<feature type="domain" description="NAD(P)-binding" evidence="1">
    <location>
        <begin position="7"/>
        <end position="197"/>
    </location>
</feature>
<dbReference type="PANTHER" id="PTHR43355">
    <property type="entry name" value="FLAVIN REDUCTASE (NADPH)"/>
    <property type="match status" value="1"/>
</dbReference>
<sequence>MKITLFGATGKTGKYLIGEALKRGLDVTVFARSATPFEEPRVRVVRGDLSDTALLRDAIRGSDAVLSALGPTSVPHPKDLPITRATEAIISAMRQEDITRLIAVSTGTAVDPRDGSDWKIWLPAMVIKYAMRSTYDDIIGLAKAIRYSNLDWTMVRAAVLKSSPASRHVNIGLYGHTKHSWTVNREDLAIFMLDQVSQGDFVHQAPGISSRKI</sequence>